<sequence>MSRPALKDLDYFAAACKRELYAIALGSGDAESAYNQVDSVLVRPRVAPFEELNRLARQDSRGAVGSIPEDSLLCADCFDFCQSVLTREALESAEALLKIRSFDRERAYAQAQDTSPTPRDEQSFEDEVASLLREQNKLMSEISEIESARAGVRMEQTKLDKADALLTEQEHKFWAEFGSLKELLQVVGEKTDSLTGRISRTMGVLSRLTPIHPFNDAFFVWRDGHYGIIDGFRLGHLVGTAAQQAAASPKIHPSATNRPPPDWEEINTAWGLSAMLLSAVAQTRKKEFKGFKIEPMGSRTTIVSLKSSPSALNFLSAGKTSYPLYLDVNKSASMLDRLKVVGGGTAVDSFNYAMRAFLICLKQLCDEAMLTKVGVELDLATKMFDIMVPDESTRQRGILPNSCLINGIPVDMTHAPFYSPGTTAPQIDVQYSLSWTKAMRRVVTNLKWLLVWCIYEKGCTTFRG</sequence>
<organism evidence="3 4">
    <name type="scientific">Hondaea fermentalgiana</name>
    <dbReference type="NCBI Taxonomy" id="2315210"/>
    <lineage>
        <taxon>Eukaryota</taxon>
        <taxon>Sar</taxon>
        <taxon>Stramenopiles</taxon>
        <taxon>Bigyra</taxon>
        <taxon>Labyrinthulomycetes</taxon>
        <taxon>Thraustochytrida</taxon>
        <taxon>Thraustochytriidae</taxon>
        <taxon>Hondaea</taxon>
    </lineage>
</organism>
<keyword evidence="4" id="KW-1185">Reference proteome</keyword>
<proteinExistence type="inferred from homology"/>
<dbReference type="GO" id="GO:0000407">
    <property type="term" value="C:phagophore assembly site"/>
    <property type="evidence" value="ECO:0007669"/>
    <property type="project" value="TreeGrafter"/>
</dbReference>
<dbReference type="Gene3D" id="1.10.418.40">
    <property type="entry name" value="Autophagy protein 6/Beclin 1"/>
    <property type="match status" value="1"/>
</dbReference>
<dbReference type="OrthoDB" id="20368at2759"/>
<dbReference type="PANTHER" id="PTHR12768">
    <property type="entry name" value="BECLIN 1"/>
    <property type="match status" value="1"/>
</dbReference>
<name>A0A2R5GTJ6_9STRA</name>
<dbReference type="InterPro" id="IPR038274">
    <property type="entry name" value="Atg6/Beclin_C_sf"/>
</dbReference>
<protein>
    <submittedName>
        <fullName evidence="3">Beclin-1-like protein</fullName>
    </submittedName>
</protein>
<dbReference type="GO" id="GO:0000423">
    <property type="term" value="P:mitophagy"/>
    <property type="evidence" value="ECO:0007669"/>
    <property type="project" value="TreeGrafter"/>
</dbReference>
<dbReference type="GO" id="GO:0034272">
    <property type="term" value="C:phosphatidylinositol 3-kinase complex, class III, type II"/>
    <property type="evidence" value="ECO:0007669"/>
    <property type="project" value="TreeGrafter"/>
</dbReference>
<dbReference type="Pfam" id="PF04111">
    <property type="entry name" value="APG6"/>
    <property type="match status" value="1"/>
</dbReference>
<comment type="caution">
    <text evidence="3">The sequence shown here is derived from an EMBL/GenBank/DDBJ whole genome shotgun (WGS) entry which is preliminary data.</text>
</comment>
<dbReference type="GO" id="GO:0034271">
    <property type="term" value="C:phosphatidylinositol 3-kinase complex, class III, type I"/>
    <property type="evidence" value="ECO:0007669"/>
    <property type="project" value="TreeGrafter"/>
</dbReference>
<evidence type="ECO:0000259" key="2">
    <source>
        <dbReference type="Pfam" id="PF04111"/>
    </source>
</evidence>
<evidence type="ECO:0000313" key="3">
    <source>
        <dbReference type="EMBL" id="GBG31973.1"/>
    </source>
</evidence>
<evidence type="ECO:0000256" key="1">
    <source>
        <dbReference type="ARBA" id="ARBA00005965"/>
    </source>
</evidence>
<comment type="similarity">
    <text evidence="1">Belongs to the beclin family.</text>
</comment>
<reference evidence="3 4" key="1">
    <citation type="submission" date="2017-12" db="EMBL/GenBank/DDBJ databases">
        <title>Sequencing, de novo assembly and annotation of complete genome of a new Thraustochytrid species, strain FCC1311.</title>
        <authorList>
            <person name="Sedici K."/>
            <person name="Godart F."/>
            <person name="Aiese Cigliano R."/>
            <person name="Sanseverino W."/>
            <person name="Barakat M."/>
            <person name="Ortet P."/>
            <person name="Marechal E."/>
            <person name="Cagnac O."/>
            <person name="Amato A."/>
        </authorList>
    </citation>
    <scope>NUCLEOTIDE SEQUENCE [LARGE SCALE GENOMIC DNA]</scope>
</reference>
<evidence type="ECO:0000313" key="4">
    <source>
        <dbReference type="Proteomes" id="UP000241890"/>
    </source>
</evidence>
<dbReference type="GO" id="GO:0006995">
    <property type="term" value="P:cellular response to nitrogen starvation"/>
    <property type="evidence" value="ECO:0007669"/>
    <property type="project" value="TreeGrafter"/>
</dbReference>
<dbReference type="GO" id="GO:0030674">
    <property type="term" value="F:protein-macromolecule adaptor activity"/>
    <property type="evidence" value="ECO:0007669"/>
    <property type="project" value="TreeGrafter"/>
</dbReference>
<dbReference type="GO" id="GO:0045324">
    <property type="term" value="P:late endosome to vacuole transport"/>
    <property type="evidence" value="ECO:0007669"/>
    <property type="project" value="TreeGrafter"/>
</dbReference>
<dbReference type="InterPro" id="IPR007243">
    <property type="entry name" value="Atg6/Beclin"/>
</dbReference>
<dbReference type="GO" id="GO:0000045">
    <property type="term" value="P:autophagosome assembly"/>
    <property type="evidence" value="ECO:0007669"/>
    <property type="project" value="TreeGrafter"/>
</dbReference>
<gene>
    <name evidence="3" type="ORF">FCC1311_081982</name>
</gene>
<dbReference type="AlphaFoldDB" id="A0A2R5GTJ6"/>
<dbReference type="GO" id="GO:0043548">
    <property type="term" value="F:phosphatidylinositol 3-kinase binding"/>
    <property type="evidence" value="ECO:0007669"/>
    <property type="project" value="TreeGrafter"/>
</dbReference>
<dbReference type="InParanoid" id="A0A2R5GTJ6"/>
<dbReference type="Proteomes" id="UP000241890">
    <property type="component" value="Unassembled WGS sequence"/>
</dbReference>
<dbReference type="PANTHER" id="PTHR12768:SF4">
    <property type="entry name" value="BECLIN-1"/>
    <property type="match status" value="1"/>
</dbReference>
<feature type="domain" description="Atg6 BARA" evidence="2">
    <location>
        <begin position="214"/>
        <end position="453"/>
    </location>
</feature>
<accession>A0A2R5GTJ6</accession>
<dbReference type="EMBL" id="BEYU01000110">
    <property type="protein sequence ID" value="GBG31973.1"/>
    <property type="molecule type" value="Genomic_DNA"/>
</dbReference>
<dbReference type="InterPro" id="IPR040455">
    <property type="entry name" value="Atg6_BARA"/>
</dbReference>